<dbReference type="Gene3D" id="1.10.10.1940">
    <property type="match status" value="1"/>
</dbReference>
<evidence type="ECO:0000256" key="6">
    <source>
        <dbReference type="PROSITE-ProRule" id="PRU01005"/>
    </source>
</evidence>
<dbReference type="SUPFAM" id="SSF50494">
    <property type="entry name" value="Trypsin-like serine proteases"/>
    <property type="match status" value="1"/>
</dbReference>
<dbReference type="PANTHER" id="PTHR24250:SF27">
    <property type="entry name" value="ELASTASE 2 LIKE"/>
    <property type="match status" value="1"/>
</dbReference>
<dbReference type="FunFam" id="2.40.10.10:FF:000120">
    <property type="entry name" value="Putative serine protease"/>
    <property type="match status" value="1"/>
</dbReference>
<evidence type="ECO:0000256" key="1">
    <source>
        <dbReference type="ARBA" id="ARBA00022670"/>
    </source>
</evidence>
<dbReference type="PROSITE" id="PS00135">
    <property type="entry name" value="TRYPSIN_SER"/>
    <property type="match status" value="1"/>
</dbReference>
<reference evidence="10" key="1">
    <citation type="journal article" date="2006" name="J. Mol. Evol.">
        <title>The occurrence of type S1A serine proteases in sponge and jellyfish.</title>
        <authorList>
            <person name="Rojas A."/>
            <person name="Doolittle R.F."/>
        </authorList>
    </citation>
    <scope>NUCLEOTIDE SEQUENCE</scope>
</reference>
<sequence>TQALVTLTSACADSSPSCDLFKNQGYCGEKFFDWMRKNCAKTCGFCGTGGGAETGGSDGVCGKTSVQQSRIISGTNARPGAWPWMASLYMLSRSHICGGSLLNSRWILTASHCVVGTGATTKNLVIKLGEHDHYDKDGFEQQFDVEKIIPHPAYKRGPLKNDIALIKLKTPARINKRVKTICLPKKGSAPSVGSRECYLAGWGSIRHPGGSYHTLQQAMLPVVSYTNCHNQKNFVCAGFGKSSLTNACRGDSGGPLMCRKSDGSWEQHGIASFVVEYCKYYTAFTPVANYIDWINQHINK</sequence>
<dbReference type="InterPro" id="IPR033116">
    <property type="entry name" value="TRYPSIN_SER"/>
</dbReference>
<dbReference type="PRINTS" id="PR00722">
    <property type="entry name" value="CHYMOTRYPSIN"/>
</dbReference>
<name>Q8I9P4_AURAU</name>
<dbReference type="Pfam" id="PF00089">
    <property type="entry name" value="Trypsin"/>
    <property type="match status" value="1"/>
</dbReference>
<dbReference type="Pfam" id="PF01549">
    <property type="entry name" value="ShK"/>
    <property type="match status" value="1"/>
</dbReference>
<organism evidence="10">
    <name type="scientific">Aurelia aurita</name>
    <name type="common">Moon jellyfish</name>
    <name type="synonym">Medusa aurita</name>
    <dbReference type="NCBI Taxonomy" id="6145"/>
    <lineage>
        <taxon>Eukaryota</taxon>
        <taxon>Metazoa</taxon>
        <taxon>Cnidaria</taxon>
        <taxon>Scyphozoa</taxon>
        <taxon>Semaeostomeae</taxon>
        <taxon>Ulmaridae</taxon>
        <taxon>Aurelia</taxon>
    </lineage>
</organism>
<protein>
    <submittedName>
        <fullName evidence="10">Serine protease 1</fullName>
    </submittedName>
</protein>
<evidence type="ECO:0000256" key="7">
    <source>
        <dbReference type="RuleBase" id="RU363034"/>
    </source>
</evidence>
<accession>Q8I9P4</accession>
<dbReference type="SMART" id="SM00254">
    <property type="entry name" value="ShKT"/>
    <property type="match status" value="1"/>
</dbReference>
<evidence type="ECO:0000256" key="2">
    <source>
        <dbReference type="ARBA" id="ARBA00022729"/>
    </source>
</evidence>
<dbReference type="PROSITE" id="PS00134">
    <property type="entry name" value="TRYPSIN_HIS"/>
    <property type="match status" value="1"/>
</dbReference>
<dbReference type="InterPro" id="IPR009003">
    <property type="entry name" value="Peptidase_S1_PA"/>
</dbReference>
<dbReference type="Gene3D" id="2.40.10.10">
    <property type="entry name" value="Trypsin-like serine proteases"/>
    <property type="match status" value="1"/>
</dbReference>
<keyword evidence="5" id="KW-1015">Disulfide bond</keyword>
<feature type="domain" description="Peptidase S1" evidence="8">
    <location>
        <begin position="71"/>
        <end position="299"/>
    </location>
</feature>
<dbReference type="SMR" id="Q8I9P4"/>
<dbReference type="CDD" id="cd00190">
    <property type="entry name" value="Tryp_SPc"/>
    <property type="match status" value="1"/>
</dbReference>
<dbReference type="InterPro" id="IPR018114">
    <property type="entry name" value="TRYPSIN_HIS"/>
</dbReference>
<feature type="non-terminal residue" evidence="10">
    <location>
        <position position="1"/>
    </location>
</feature>
<evidence type="ECO:0000313" key="10">
    <source>
        <dbReference type="EMBL" id="AAO12213.1"/>
    </source>
</evidence>
<evidence type="ECO:0000259" key="9">
    <source>
        <dbReference type="PROSITE" id="PS51670"/>
    </source>
</evidence>
<feature type="domain" description="ShKT" evidence="9">
    <location>
        <begin position="11"/>
        <end position="46"/>
    </location>
</feature>
<proteinExistence type="evidence at transcript level"/>
<dbReference type="InterPro" id="IPR001254">
    <property type="entry name" value="Trypsin_dom"/>
</dbReference>
<dbReference type="GO" id="GO:0004252">
    <property type="term" value="F:serine-type endopeptidase activity"/>
    <property type="evidence" value="ECO:0007669"/>
    <property type="project" value="InterPro"/>
</dbReference>
<dbReference type="AlphaFoldDB" id="Q8I9P4"/>
<dbReference type="SMART" id="SM00020">
    <property type="entry name" value="Tryp_SPc"/>
    <property type="match status" value="1"/>
</dbReference>
<keyword evidence="2" id="KW-0732">Signal</keyword>
<dbReference type="InterPro" id="IPR003582">
    <property type="entry name" value="ShKT_dom"/>
</dbReference>
<keyword evidence="1 7" id="KW-0645">Protease</keyword>
<dbReference type="InterPro" id="IPR043504">
    <property type="entry name" value="Peptidase_S1_PA_chymotrypsin"/>
</dbReference>
<evidence type="ECO:0000256" key="5">
    <source>
        <dbReference type="ARBA" id="ARBA00023157"/>
    </source>
</evidence>
<dbReference type="PROSITE" id="PS51670">
    <property type="entry name" value="SHKT"/>
    <property type="match status" value="1"/>
</dbReference>
<dbReference type="MEROPS" id="S01.154"/>
<evidence type="ECO:0000256" key="4">
    <source>
        <dbReference type="ARBA" id="ARBA00022825"/>
    </source>
</evidence>
<dbReference type="PROSITE" id="PS50240">
    <property type="entry name" value="TRYPSIN_DOM"/>
    <property type="match status" value="1"/>
</dbReference>
<evidence type="ECO:0000259" key="8">
    <source>
        <dbReference type="PROSITE" id="PS50240"/>
    </source>
</evidence>
<keyword evidence="3 7" id="KW-0378">Hydrolase</keyword>
<dbReference type="InterPro" id="IPR001314">
    <property type="entry name" value="Peptidase_S1A"/>
</dbReference>
<dbReference type="PANTHER" id="PTHR24250">
    <property type="entry name" value="CHYMOTRYPSIN-RELATED"/>
    <property type="match status" value="1"/>
</dbReference>
<dbReference type="EMBL" id="AF486486">
    <property type="protein sequence ID" value="AAO12213.1"/>
    <property type="molecule type" value="mRNA"/>
</dbReference>
<evidence type="ECO:0000256" key="3">
    <source>
        <dbReference type="ARBA" id="ARBA00022801"/>
    </source>
</evidence>
<dbReference type="GO" id="GO:0006508">
    <property type="term" value="P:proteolysis"/>
    <property type="evidence" value="ECO:0007669"/>
    <property type="project" value="UniProtKB-KW"/>
</dbReference>
<comment type="caution">
    <text evidence="6">Lacks conserved residue(s) required for the propagation of feature annotation.</text>
</comment>
<keyword evidence="4 7" id="KW-0720">Serine protease</keyword>